<dbReference type="GO" id="GO:0007015">
    <property type="term" value="P:actin filament organization"/>
    <property type="evidence" value="ECO:0007669"/>
    <property type="project" value="TreeGrafter"/>
</dbReference>
<evidence type="ECO:0000313" key="3">
    <source>
        <dbReference type="EMBL" id="JAG13184.1"/>
    </source>
</evidence>
<gene>
    <name evidence="3" type="primary">cap</name>
    <name evidence="3" type="ORF">CM83_6857</name>
    <name evidence="4" type="ORF">g.4220</name>
</gene>
<dbReference type="SUPFAM" id="SSF69340">
    <property type="entry name" value="C-terminal domain of adenylylcyclase associated protein"/>
    <property type="match status" value="1"/>
</dbReference>
<dbReference type="InterPro" id="IPR017901">
    <property type="entry name" value="C-CAP_CF_C-like"/>
</dbReference>
<protein>
    <submittedName>
        <fullName evidence="3">Adenylyl cyclase-associated protein</fullName>
    </submittedName>
</protein>
<proteinExistence type="inferred from homology"/>
<dbReference type="Pfam" id="PF08603">
    <property type="entry name" value="CAP_C"/>
    <property type="match status" value="1"/>
</dbReference>
<feature type="domain" description="C-CAP/cofactor C-like" evidence="2">
    <location>
        <begin position="14"/>
        <end position="171"/>
    </location>
</feature>
<dbReference type="AlphaFoldDB" id="A0A0A9WZN9"/>
<reference evidence="3" key="2">
    <citation type="submission" date="2014-07" db="EMBL/GenBank/DDBJ databases">
        <authorList>
            <person name="Hull J."/>
        </authorList>
    </citation>
    <scope>NUCLEOTIDE SEQUENCE</scope>
</reference>
<dbReference type="EMBL" id="GDHC01004484">
    <property type="protein sequence ID" value="JAQ14145.1"/>
    <property type="molecule type" value="Transcribed_RNA"/>
</dbReference>
<dbReference type="InterPro" id="IPR036223">
    <property type="entry name" value="CAP_C_sf"/>
</dbReference>
<reference evidence="4" key="3">
    <citation type="journal article" date="2016" name="Gigascience">
        <title>De novo construction of an expanded transcriptome assembly for the western tarnished plant bug, Lygus hesperus.</title>
        <authorList>
            <person name="Tassone E.E."/>
            <person name="Geib S.M."/>
            <person name="Hall B."/>
            <person name="Fabrick J.A."/>
            <person name="Brent C.S."/>
            <person name="Hull J.J."/>
        </authorList>
    </citation>
    <scope>NUCLEOTIDE SEQUENCE</scope>
</reference>
<accession>A0A0A9WZN9</accession>
<dbReference type="GO" id="GO:0003779">
    <property type="term" value="F:actin binding"/>
    <property type="evidence" value="ECO:0007669"/>
    <property type="project" value="InterPro"/>
</dbReference>
<organism evidence="3">
    <name type="scientific">Lygus hesperus</name>
    <name type="common">Western plant bug</name>
    <dbReference type="NCBI Taxonomy" id="30085"/>
    <lineage>
        <taxon>Eukaryota</taxon>
        <taxon>Metazoa</taxon>
        <taxon>Ecdysozoa</taxon>
        <taxon>Arthropoda</taxon>
        <taxon>Hexapoda</taxon>
        <taxon>Insecta</taxon>
        <taxon>Pterygota</taxon>
        <taxon>Neoptera</taxon>
        <taxon>Paraneoptera</taxon>
        <taxon>Hemiptera</taxon>
        <taxon>Heteroptera</taxon>
        <taxon>Panheteroptera</taxon>
        <taxon>Cimicomorpha</taxon>
        <taxon>Miridae</taxon>
        <taxon>Mirini</taxon>
        <taxon>Lygus</taxon>
    </lineage>
</organism>
<dbReference type="InterPro" id="IPR016098">
    <property type="entry name" value="CAP/MinC_C"/>
</dbReference>
<dbReference type="PANTHER" id="PTHR10652:SF0">
    <property type="entry name" value="ADENYLYL CYCLASE-ASSOCIATED PROTEIN"/>
    <property type="match status" value="1"/>
</dbReference>
<sequence>MKTKNQKDRASVVPTKQQTVKPSSVKIEIKGSPIFENKGNNWFIENQQKLNAPLEIKDLKMQNAVYIGTSCGIAVRVTGKPKSISLNHCEGVSVYVENVLSTVEVTNCERCSIFITKSCPTVAIDKSKGVIVNLSSDAVTTPPDLVTSNISECNLQMPGESEDQDILEIPLPEQYLTKYVNRALVTTTIKHG</sequence>
<dbReference type="EMBL" id="GBHO01030420">
    <property type="protein sequence ID" value="JAG13184.1"/>
    <property type="molecule type" value="Transcribed_RNA"/>
</dbReference>
<dbReference type="InterPro" id="IPR006599">
    <property type="entry name" value="CARP_motif"/>
</dbReference>
<dbReference type="GO" id="GO:0019933">
    <property type="term" value="P:cAMP-mediated signaling"/>
    <property type="evidence" value="ECO:0007669"/>
    <property type="project" value="TreeGrafter"/>
</dbReference>
<dbReference type="PROSITE" id="PS51329">
    <property type="entry name" value="C_CAP_COFACTOR_C"/>
    <property type="match status" value="1"/>
</dbReference>
<evidence type="ECO:0000259" key="2">
    <source>
        <dbReference type="PROSITE" id="PS51329"/>
    </source>
</evidence>
<reference evidence="3" key="1">
    <citation type="journal article" date="2014" name="PLoS ONE">
        <title>Transcriptome-Based Identification of ABC Transporters in the Western Tarnished Plant Bug Lygus hesperus.</title>
        <authorList>
            <person name="Hull J.J."/>
            <person name="Chaney K."/>
            <person name="Geib S.M."/>
            <person name="Fabrick J.A."/>
            <person name="Brent C.S."/>
            <person name="Walsh D."/>
            <person name="Lavine L.C."/>
        </authorList>
    </citation>
    <scope>NUCLEOTIDE SEQUENCE</scope>
</reference>
<dbReference type="SMART" id="SM00673">
    <property type="entry name" value="CARP"/>
    <property type="match status" value="2"/>
</dbReference>
<dbReference type="InterPro" id="IPR001837">
    <property type="entry name" value="Adenylate_cyclase-assoc_CAP"/>
</dbReference>
<dbReference type="InterPro" id="IPR013912">
    <property type="entry name" value="Adenylate_cyclase-assoc_CAP_C"/>
</dbReference>
<comment type="similarity">
    <text evidence="1">Belongs to the CAP family.</text>
</comment>
<evidence type="ECO:0000313" key="4">
    <source>
        <dbReference type="EMBL" id="JAQ14145.1"/>
    </source>
</evidence>
<dbReference type="PANTHER" id="PTHR10652">
    <property type="entry name" value="ADENYLYL CYCLASE-ASSOCIATED PROTEIN"/>
    <property type="match status" value="1"/>
</dbReference>
<evidence type="ECO:0000256" key="1">
    <source>
        <dbReference type="ARBA" id="ARBA00007659"/>
    </source>
</evidence>
<dbReference type="GO" id="GO:0008179">
    <property type="term" value="F:adenylate cyclase binding"/>
    <property type="evidence" value="ECO:0007669"/>
    <property type="project" value="TreeGrafter"/>
</dbReference>
<dbReference type="Gene3D" id="2.160.20.70">
    <property type="match status" value="1"/>
</dbReference>
<name>A0A0A9WZN9_LYGHE</name>
<dbReference type="GO" id="GO:0005737">
    <property type="term" value="C:cytoplasm"/>
    <property type="evidence" value="ECO:0007669"/>
    <property type="project" value="TreeGrafter"/>
</dbReference>